<dbReference type="PIRSF" id="PIRSF005499">
    <property type="entry name" value="PNPase"/>
    <property type="match status" value="1"/>
</dbReference>
<dbReference type="InterPro" id="IPR036456">
    <property type="entry name" value="PNPase_PH_RNA-bd_sf"/>
</dbReference>
<dbReference type="Gene3D" id="3.30.230.70">
    <property type="entry name" value="GHMP Kinase, N-terminal domain"/>
    <property type="match status" value="2"/>
</dbReference>
<dbReference type="InterPro" id="IPR036345">
    <property type="entry name" value="ExoRNase_PH_dom2_sf"/>
</dbReference>
<evidence type="ECO:0000256" key="6">
    <source>
        <dbReference type="ARBA" id="ARBA00022723"/>
    </source>
</evidence>
<dbReference type="KEGG" id="lkm:EFP84_17190"/>
<evidence type="ECO:0000313" key="14">
    <source>
        <dbReference type="Proteomes" id="UP000276407"/>
    </source>
</evidence>
<evidence type="ECO:0000256" key="5">
    <source>
        <dbReference type="ARBA" id="ARBA00022695"/>
    </source>
</evidence>
<evidence type="ECO:0000313" key="12">
    <source>
        <dbReference type="EMBL" id="PJZ31793.1"/>
    </source>
</evidence>
<dbReference type="EC" id="2.7.7.8" evidence="9"/>
<protein>
    <recommendedName>
        <fullName evidence="9">Polyribonucleotide nucleotidyltransferase</fullName>
        <ecNumber evidence="9">2.7.7.8</ecNumber>
    </recommendedName>
    <alternativeName>
        <fullName evidence="9">Polynucleotide phosphorylase</fullName>
        <shortName evidence="9">PNPase</shortName>
    </alternativeName>
</protein>
<dbReference type="GO" id="GO:0000175">
    <property type="term" value="F:3'-5'-RNA exonuclease activity"/>
    <property type="evidence" value="ECO:0007669"/>
    <property type="project" value="TreeGrafter"/>
</dbReference>
<evidence type="ECO:0000256" key="9">
    <source>
        <dbReference type="HAMAP-Rule" id="MF_01595"/>
    </source>
</evidence>
<dbReference type="RefSeq" id="WP_010575365.1">
    <property type="nucleotide sequence ID" value="NZ_CP033614.1"/>
</dbReference>
<dbReference type="InterPro" id="IPR012162">
    <property type="entry name" value="PNPase"/>
</dbReference>
<keyword evidence="7 9" id="KW-0460">Magnesium</keyword>
<dbReference type="HAMAP" id="MF_01595">
    <property type="entry name" value="PNPase"/>
    <property type="match status" value="1"/>
</dbReference>
<dbReference type="GO" id="GO:0006402">
    <property type="term" value="P:mRNA catabolic process"/>
    <property type="evidence" value="ECO:0007669"/>
    <property type="project" value="UniProtKB-UniRule"/>
</dbReference>
<dbReference type="FunFam" id="2.40.50.140:FF:000023">
    <property type="entry name" value="Polyribonucleotide nucleotidyltransferase"/>
    <property type="match status" value="1"/>
</dbReference>
<dbReference type="PROSITE" id="PS50126">
    <property type="entry name" value="S1"/>
    <property type="match status" value="1"/>
</dbReference>
<dbReference type="FunFam" id="3.30.230.70:FF:000013">
    <property type="entry name" value="Polyribonucleotide nucleotidyltransferase"/>
    <property type="match status" value="1"/>
</dbReference>
<dbReference type="InterPro" id="IPR012340">
    <property type="entry name" value="NA-bd_OB-fold"/>
</dbReference>
<dbReference type="PANTHER" id="PTHR11252">
    <property type="entry name" value="POLYRIBONUCLEOTIDE NUCLEOTIDYLTRANSFERASE"/>
    <property type="match status" value="1"/>
</dbReference>
<dbReference type="SUPFAM" id="SSF50249">
    <property type="entry name" value="Nucleic acid-binding proteins"/>
    <property type="match status" value="1"/>
</dbReference>
<comment type="function">
    <text evidence="9">Involved in mRNA degradation. Catalyzes the phosphorolysis of single-stranded polyribonucleotides processively in the 3'- to 5'-direction.</text>
</comment>
<gene>
    <name evidence="9 11" type="primary">pnp</name>
    <name evidence="12" type="ORF">CH378_00845</name>
    <name evidence="11" type="ORF">EFP84_17190</name>
</gene>
<dbReference type="GO" id="GO:0004654">
    <property type="term" value="F:polyribonucleotide nucleotidyltransferase activity"/>
    <property type="evidence" value="ECO:0007669"/>
    <property type="project" value="UniProtKB-UniRule"/>
</dbReference>
<evidence type="ECO:0000313" key="11">
    <source>
        <dbReference type="EMBL" id="AYV57069.1"/>
    </source>
</evidence>
<dbReference type="SMART" id="SM00322">
    <property type="entry name" value="KH"/>
    <property type="match status" value="1"/>
</dbReference>
<dbReference type="InterPro" id="IPR027408">
    <property type="entry name" value="PNPase/RNase_PH_dom_sf"/>
</dbReference>
<comment type="subcellular location">
    <subcellularLocation>
        <location evidence="1 9">Cytoplasm</location>
    </subcellularLocation>
</comment>
<feature type="binding site" evidence="9">
    <location>
        <position position="486"/>
    </location>
    <ligand>
        <name>Mg(2+)</name>
        <dbReference type="ChEBI" id="CHEBI:18420"/>
    </ligand>
</feature>
<evidence type="ECO:0000256" key="3">
    <source>
        <dbReference type="ARBA" id="ARBA00022490"/>
    </source>
</evidence>
<dbReference type="InterPro" id="IPR004088">
    <property type="entry name" value="KH_dom_type_1"/>
</dbReference>
<dbReference type="InterPro" id="IPR036612">
    <property type="entry name" value="KH_dom_type_1_sf"/>
</dbReference>
<dbReference type="CDD" id="cd11363">
    <property type="entry name" value="RNase_PH_PNPase_1"/>
    <property type="match status" value="1"/>
</dbReference>
<dbReference type="Pfam" id="PF03725">
    <property type="entry name" value="RNase_PH_C"/>
    <property type="match status" value="1"/>
</dbReference>
<keyword evidence="4 9" id="KW-0808">Transferase</keyword>
<comment type="catalytic activity">
    <reaction evidence="9">
        <text>RNA(n+1) + phosphate = RNA(n) + a ribonucleoside 5'-diphosphate</text>
        <dbReference type="Rhea" id="RHEA:22096"/>
        <dbReference type="Rhea" id="RHEA-COMP:14527"/>
        <dbReference type="Rhea" id="RHEA-COMP:17342"/>
        <dbReference type="ChEBI" id="CHEBI:43474"/>
        <dbReference type="ChEBI" id="CHEBI:57930"/>
        <dbReference type="ChEBI" id="CHEBI:140395"/>
        <dbReference type="EC" id="2.7.7.8"/>
    </reaction>
</comment>
<keyword evidence="13" id="KW-1185">Reference proteome</keyword>
<dbReference type="GO" id="GO:0000287">
    <property type="term" value="F:magnesium ion binding"/>
    <property type="evidence" value="ECO:0007669"/>
    <property type="project" value="UniProtKB-UniRule"/>
</dbReference>
<evidence type="ECO:0000256" key="2">
    <source>
        <dbReference type="ARBA" id="ARBA00007404"/>
    </source>
</evidence>
<dbReference type="SUPFAM" id="SSF54211">
    <property type="entry name" value="Ribosomal protein S5 domain 2-like"/>
    <property type="match status" value="2"/>
</dbReference>
<dbReference type="NCBIfam" id="TIGR03591">
    <property type="entry name" value="polynuc_phos"/>
    <property type="match status" value="1"/>
</dbReference>
<proteinExistence type="inferred from homology"/>
<dbReference type="FunFam" id="3.30.1370.10:FF:000001">
    <property type="entry name" value="Polyribonucleotide nucleotidyltransferase"/>
    <property type="match status" value="1"/>
</dbReference>
<dbReference type="Gene3D" id="3.30.1370.10">
    <property type="entry name" value="K Homology domain, type 1"/>
    <property type="match status" value="1"/>
</dbReference>
<keyword evidence="8 9" id="KW-0694">RNA-binding</keyword>
<dbReference type="Proteomes" id="UP000231919">
    <property type="component" value="Unassembled WGS sequence"/>
</dbReference>
<dbReference type="PANTHER" id="PTHR11252:SF0">
    <property type="entry name" value="POLYRIBONUCLEOTIDE NUCLEOTIDYLTRANSFERASE 1, MITOCHONDRIAL"/>
    <property type="match status" value="1"/>
</dbReference>
<dbReference type="Pfam" id="PF03726">
    <property type="entry name" value="PNPase"/>
    <property type="match status" value="1"/>
</dbReference>
<organism evidence="11 14">
    <name type="scientific">Leptospira kmetyi</name>
    <dbReference type="NCBI Taxonomy" id="408139"/>
    <lineage>
        <taxon>Bacteria</taxon>
        <taxon>Pseudomonadati</taxon>
        <taxon>Spirochaetota</taxon>
        <taxon>Spirochaetia</taxon>
        <taxon>Leptospirales</taxon>
        <taxon>Leptospiraceae</taxon>
        <taxon>Leptospira</taxon>
    </lineage>
</organism>
<dbReference type="Gene3D" id="2.40.50.140">
    <property type="entry name" value="Nucleic acid-binding proteins"/>
    <property type="match status" value="1"/>
</dbReference>
<evidence type="ECO:0000313" key="13">
    <source>
        <dbReference type="Proteomes" id="UP000231919"/>
    </source>
</evidence>
<evidence type="ECO:0000256" key="8">
    <source>
        <dbReference type="ARBA" id="ARBA00022884"/>
    </source>
</evidence>
<dbReference type="AlphaFoldDB" id="A0A2M9XVE2"/>
<dbReference type="OrthoDB" id="9804305at2"/>
<keyword evidence="3 9" id="KW-0963">Cytoplasm</keyword>
<dbReference type="SUPFAM" id="SSF46915">
    <property type="entry name" value="Polynucleotide phosphorylase/guanosine pentaphosphate synthase (PNPase/GPSI), domain 3"/>
    <property type="match status" value="1"/>
</dbReference>
<dbReference type="InterPro" id="IPR004087">
    <property type="entry name" value="KH_dom"/>
</dbReference>
<dbReference type="NCBIfam" id="NF008805">
    <property type="entry name" value="PRK11824.1"/>
    <property type="match status" value="1"/>
</dbReference>
<dbReference type="CDD" id="cd11364">
    <property type="entry name" value="RNase_PH_PNPase_2"/>
    <property type="match status" value="1"/>
</dbReference>
<dbReference type="CDD" id="cd02393">
    <property type="entry name" value="KH-I_PNPase"/>
    <property type="match status" value="1"/>
</dbReference>
<dbReference type="EMBL" id="CP033614">
    <property type="protein sequence ID" value="AYV57069.1"/>
    <property type="molecule type" value="Genomic_DNA"/>
</dbReference>
<evidence type="ECO:0000259" key="10">
    <source>
        <dbReference type="PROSITE" id="PS50126"/>
    </source>
</evidence>
<dbReference type="PROSITE" id="PS50084">
    <property type="entry name" value="KH_TYPE_1"/>
    <property type="match status" value="1"/>
</dbReference>
<comment type="similarity">
    <text evidence="2 9">Belongs to the polyribonucleotide nucleotidyltransferase family.</text>
</comment>
<dbReference type="Proteomes" id="UP000276407">
    <property type="component" value="Chromosome 1"/>
</dbReference>
<dbReference type="Pfam" id="PF01138">
    <property type="entry name" value="RNase_PH"/>
    <property type="match status" value="2"/>
</dbReference>
<evidence type="ECO:0000256" key="4">
    <source>
        <dbReference type="ARBA" id="ARBA00022679"/>
    </source>
</evidence>
<sequence length="699" mass="76333">MTHTISGQFGRDTIVLETGNWAKQAHGAVVYKSGNLVLLATVCAADDAKEGQDFFPLTCEYTEKLYSVGRFPGGYFKREAKPPEHEILISRIIDRPIRPLFPEGYFCEVQLQVQVLSADGDVSVAGHALNAASAALAVSDIPFNGPIAGARIGRINGELILNPTTKEIVNSDLDLVVAGTKTHIVMIEGEAKELSNEEMLAALRFAQKYIAEFVTLQEEYAKKIGVVKREVKLRTRDAELLAKVKEYAFAKLTAANQTPDKTSRNKEISNVNKEVVEYFKQTVEESDKIKDIKAYLHELEYEIVREQVLTQGTRFDGRKLDEIRPISVEVNPLPGPHGSSVFTRGQTQSLGVVTLGTGSDNQRYETLEGQKEKSFMLHYNFPAFSVGEVRRSSGPGRREIGHGNLAERALKLVLPSADEFPYVIRVVSEILESNGSSSMASVCSGSLALMAAGVPIKGSVSGIAMGLFSDSSGKFAVLSDIAGLEDHFGDMDCKIAGTRKGITAFQMDLKVTGVSFDVLESVFAQAQKGRFHILDIMEKHISKASETLAGTAPRIIVRNIPKDRIGELIGPGGKNVRGISELTGAELYIEDDGRVTISGSNQESAEKAAKMVDGFFTEVEVGKIYEGKVKRIADFGAFVEILPGKEGLCHISKIDFKRVNSVKDIVKEGDIIRVKVLNVDKTGKIDLSRKDALEEEQQA</sequence>
<dbReference type="InterPro" id="IPR003029">
    <property type="entry name" value="S1_domain"/>
</dbReference>
<dbReference type="CDD" id="cd04472">
    <property type="entry name" value="S1_PNPase"/>
    <property type="match status" value="1"/>
</dbReference>
<feature type="domain" description="S1 motif" evidence="10">
    <location>
        <begin position="622"/>
        <end position="690"/>
    </location>
</feature>
<dbReference type="Pfam" id="PF00013">
    <property type="entry name" value="KH_1"/>
    <property type="match status" value="1"/>
</dbReference>
<accession>A0A2M9XVE2</accession>
<reference evidence="12 13" key="1">
    <citation type="submission" date="2017-07" db="EMBL/GenBank/DDBJ databases">
        <title>Leptospira spp. isolated from tropical soils.</title>
        <authorList>
            <person name="Thibeaux R."/>
            <person name="Iraola G."/>
            <person name="Ferres I."/>
            <person name="Bierque E."/>
            <person name="Girault D."/>
            <person name="Soupe-Gilbert M.-E."/>
            <person name="Picardeau M."/>
            <person name="Goarant C."/>
        </authorList>
    </citation>
    <scope>NUCLEOTIDE SEQUENCE [LARGE SCALE GENOMIC DNA]</scope>
    <source>
        <strain evidence="12 13">JW2-C-B1</strain>
    </source>
</reference>
<name>A0A2M9XVE2_9LEPT</name>
<dbReference type="InterPro" id="IPR001247">
    <property type="entry name" value="ExoRNase_PH_dom1"/>
</dbReference>
<dbReference type="SUPFAM" id="SSF55666">
    <property type="entry name" value="Ribonuclease PH domain 2-like"/>
    <property type="match status" value="2"/>
</dbReference>
<reference evidence="11 14" key="2">
    <citation type="submission" date="2018-11" db="EMBL/GenBank/DDBJ databases">
        <title>Complete genome sequence of Leptospira kmetyi isolate LS 001/16 from soil sample associated with a leptospirosis patient in Kelantan.</title>
        <authorList>
            <person name="Muhammad Yusoff F."/>
            <person name="Muhammad Yusoff S."/>
            <person name="Ahmad M.N."/>
            <person name="Yusof N.Y."/>
            <person name="Aziah I."/>
        </authorList>
    </citation>
    <scope>NUCLEOTIDE SEQUENCE [LARGE SCALE GENOMIC DNA]</scope>
    <source>
        <strain evidence="11 14">LS 001/16</strain>
    </source>
</reference>
<evidence type="ECO:0000256" key="1">
    <source>
        <dbReference type="ARBA" id="ARBA00004496"/>
    </source>
</evidence>
<dbReference type="InterPro" id="IPR020568">
    <property type="entry name" value="Ribosomal_Su5_D2-typ_SF"/>
</dbReference>
<dbReference type="SUPFAM" id="SSF54791">
    <property type="entry name" value="Eukaryotic type KH-domain (KH-domain type I)"/>
    <property type="match status" value="1"/>
</dbReference>
<dbReference type="GO" id="GO:0006396">
    <property type="term" value="P:RNA processing"/>
    <property type="evidence" value="ECO:0007669"/>
    <property type="project" value="InterPro"/>
</dbReference>
<feature type="binding site" evidence="9">
    <location>
        <position position="492"/>
    </location>
    <ligand>
        <name>Mg(2+)</name>
        <dbReference type="ChEBI" id="CHEBI:18420"/>
    </ligand>
</feature>
<keyword evidence="6 9" id="KW-0479">Metal-binding</keyword>
<dbReference type="FunFam" id="3.30.230.70:FF:000001">
    <property type="entry name" value="Polyribonucleotide nucleotidyltransferase"/>
    <property type="match status" value="1"/>
</dbReference>
<dbReference type="GO" id="GO:0003723">
    <property type="term" value="F:RNA binding"/>
    <property type="evidence" value="ECO:0007669"/>
    <property type="project" value="UniProtKB-UniRule"/>
</dbReference>
<dbReference type="EMBL" id="NPDP01000001">
    <property type="protein sequence ID" value="PJZ31793.1"/>
    <property type="molecule type" value="Genomic_DNA"/>
</dbReference>
<dbReference type="SMART" id="SM00316">
    <property type="entry name" value="S1"/>
    <property type="match status" value="1"/>
</dbReference>
<comment type="cofactor">
    <cofactor evidence="9">
        <name>Mg(2+)</name>
        <dbReference type="ChEBI" id="CHEBI:18420"/>
    </cofactor>
</comment>
<dbReference type="Pfam" id="PF00575">
    <property type="entry name" value="S1"/>
    <property type="match status" value="1"/>
</dbReference>
<keyword evidence="5 9" id="KW-0548">Nucleotidyltransferase</keyword>
<dbReference type="GO" id="GO:0005829">
    <property type="term" value="C:cytosol"/>
    <property type="evidence" value="ECO:0007669"/>
    <property type="project" value="TreeGrafter"/>
</dbReference>
<evidence type="ECO:0000256" key="7">
    <source>
        <dbReference type="ARBA" id="ARBA00022842"/>
    </source>
</evidence>
<dbReference type="InterPro" id="IPR015848">
    <property type="entry name" value="PNPase_PH_RNA-bd_bac/org-type"/>
</dbReference>
<dbReference type="InterPro" id="IPR015847">
    <property type="entry name" value="ExoRNase_PH_dom2"/>
</dbReference>